<feature type="chain" id="PRO_5002532578" evidence="1">
    <location>
        <begin position="29"/>
        <end position="161"/>
    </location>
</feature>
<keyword evidence="1" id="KW-0732">Signal</keyword>
<evidence type="ECO:0000313" key="2">
    <source>
        <dbReference type="EMBL" id="KKQ14514.1"/>
    </source>
</evidence>
<accession>A0A0G0HR34</accession>
<reference evidence="2 3" key="1">
    <citation type="journal article" date="2015" name="Nature">
        <title>rRNA introns, odd ribosomes, and small enigmatic genomes across a large radiation of phyla.</title>
        <authorList>
            <person name="Brown C.T."/>
            <person name="Hug L.A."/>
            <person name="Thomas B.C."/>
            <person name="Sharon I."/>
            <person name="Castelle C.J."/>
            <person name="Singh A."/>
            <person name="Wilkins M.J."/>
            <person name="Williams K.H."/>
            <person name="Banfield J.F."/>
        </authorList>
    </citation>
    <scope>NUCLEOTIDE SEQUENCE [LARGE SCALE GENOMIC DNA]</scope>
</reference>
<evidence type="ECO:0000313" key="3">
    <source>
        <dbReference type="Proteomes" id="UP000034448"/>
    </source>
</evidence>
<dbReference type="AlphaFoldDB" id="A0A0G0HR34"/>
<proteinExistence type="predicted"/>
<sequence>MRKKVILPAALGISLIGGILFSAMSVGAQTPSEGTQTIIQRIAQRFNLNETDVQKVFEEQRDEHHAQMKKNLEEKLTQAVKDGKITEVQKTAILNKFSEIKTNKPDFKNMTPDQRKQAMDQKKTELENWAKENGLSLETLQEVLGHDGRGFGHKGMMFMQK</sequence>
<dbReference type="EMBL" id="LBSJ01000035">
    <property type="protein sequence ID" value="KKQ14514.1"/>
    <property type="molecule type" value="Genomic_DNA"/>
</dbReference>
<name>A0A0G0HR34_9BACT</name>
<evidence type="ECO:0000256" key="1">
    <source>
        <dbReference type="SAM" id="SignalP"/>
    </source>
</evidence>
<organism evidence="2 3">
    <name type="scientific">Candidatus Daviesbacteria bacterium GW2011_GWA1_36_8</name>
    <dbReference type="NCBI Taxonomy" id="1618417"/>
    <lineage>
        <taxon>Bacteria</taxon>
        <taxon>Candidatus Daviesiibacteriota</taxon>
    </lineage>
</organism>
<dbReference type="Proteomes" id="UP000034448">
    <property type="component" value="Unassembled WGS sequence"/>
</dbReference>
<feature type="signal peptide" evidence="1">
    <location>
        <begin position="1"/>
        <end position="28"/>
    </location>
</feature>
<comment type="caution">
    <text evidence="2">The sequence shown here is derived from an EMBL/GenBank/DDBJ whole genome shotgun (WGS) entry which is preliminary data.</text>
</comment>
<gene>
    <name evidence="2" type="ORF">US28_C0035G0008</name>
</gene>
<protein>
    <submittedName>
        <fullName evidence="2">Uncharacterized protein</fullName>
    </submittedName>
</protein>